<evidence type="ECO:0000313" key="3">
    <source>
        <dbReference type="WBParaSite" id="Csp11.Scaffold487.g1985.t1"/>
    </source>
</evidence>
<accession>A0A1I7T369</accession>
<sequence>MGIQQELPRQNLEPQMGPQNQNQVLEIPQEPLGQHPEHQKRPLEVIAPTAQDGVAQHYGLPRHGAPMEQPGLRVRRQGQQPRPQEPQRRPDIQQELPTQDPEPQLGPQNPDPELQQKAQVQEPVAQRLRRPRGARQASQRHNPIGVQSGPMRLRSAQRNRRN</sequence>
<dbReference type="Proteomes" id="UP000095282">
    <property type="component" value="Unplaced"/>
</dbReference>
<organism evidence="2 3">
    <name type="scientific">Caenorhabditis tropicalis</name>
    <dbReference type="NCBI Taxonomy" id="1561998"/>
    <lineage>
        <taxon>Eukaryota</taxon>
        <taxon>Metazoa</taxon>
        <taxon>Ecdysozoa</taxon>
        <taxon>Nematoda</taxon>
        <taxon>Chromadorea</taxon>
        <taxon>Rhabditida</taxon>
        <taxon>Rhabditina</taxon>
        <taxon>Rhabditomorpha</taxon>
        <taxon>Rhabditoidea</taxon>
        <taxon>Rhabditidae</taxon>
        <taxon>Peloderinae</taxon>
        <taxon>Caenorhabditis</taxon>
    </lineage>
</organism>
<feature type="region of interest" description="Disordered" evidence="1">
    <location>
        <begin position="1"/>
        <end position="162"/>
    </location>
</feature>
<proteinExistence type="predicted"/>
<dbReference type="WBParaSite" id="Csp11.Scaffold487.g1985.t1">
    <property type="protein sequence ID" value="Csp11.Scaffold487.g1985.t1"/>
    <property type="gene ID" value="Csp11.Scaffold487.g1985"/>
</dbReference>
<name>A0A1I7T369_9PELO</name>
<reference evidence="3" key="1">
    <citation type="submission" date="2016-11" db="UniProtKB">
        <authorList>
            <consortium name="WormBaseParasite"/>
        </authorList>
    </citation>
    <scope>IDENTIFICATION</scope>
</reference>
<evidence type="ECO:0000256" key="1">
    <source>
        <dbReference type="SAM" id="MobiDB-lite"/>
    </source>
</evidence>
<protein>
    <submittedName>
        <fullName evidence="3">Extensin-like</fullName>
    </submittedName>
</protein>
<keyword evidence="2" id="KW-1185">Reference proteome</keyword>
<dbReference type="AlphaFoldDB" id="A0A1I7T369"/>
<feature type="compositionally biased region" description="Low complexity" evidence="1">
    <location>
        <begin position="69"/>
        <end position="82"/>
    </location>
</feature>
<evidence type="ECO:0000313" key="2">
    <source>
        <dbReference type="Proteomes" id="UP000095282"/>
    </source>
</evidence>